<reference evidence="1 2" key="1">
    <citation type="journal article" date="2008" name="BMC Microbiol.">
        <title>Complete genome sequence of Treponema pallidum ssp. pallidum strain SS14 determined with oligonucleotide arrays.</title>
        <authorList>
            <person name="Matejkova P."/>
            <person name="Strouhal M."/>
            <person name="Smajs D."/>
            <person name="Norris S.J."/>
            <person name="Palzkill T."/>
            <person name="Petrosino J.F."/>
            <person name="Sodergren E."/>
            <person name="Norton J.E."/>
            <person name="Singh J."/>
            <person name="Richmond T.A."/>
            <person name="Molla M.N."/>
            <person name="Albert T.J."/>
            <person name="Weinstock G.M."/>
        </authorList>
    </citation>
    <scope>NUCLEOTIDE SEQUENCE [LARGE SCALE GENOMIC DNA]</scope>
    <source>
        <strain evidence="1 2">SS14</strain>
    </source>
</reference>
<proteinExistence type="predicted"/>
<dbReference type="AlphaFoldDB" id="A0A0H3BKB0"/>
<name>A0A0H3BKB0_TREPS</name>
<sequence length="306" mass="33814">MNGAVRVVLTEVPRTVSLTEGALVCVRILSSTHAGRALVAINGERVRARVPQPMHKGAVLFLRASIRAGTVFLHPQCTSTPPSAEDMSAHFLQRWGVSFSPEAAALIHAHTSLCVPLQPQLIERFALLLKKFPEQKRAHAAFLASILGDRNIPVDAAMLRRMLSTFLGESGAYTDSDTERDLFALVNHTYHSALHWLLVPFERRGAHTVWRGTLSLLLHLHKKTCTQLRVRACNTAGEWVFCVQNNVLTVQRHAARELSRTAQKKTVARLCALLRERGIDFLSVRYGAHADSANDAVPFKGIDVSV</sequence>
<evidence type="ECO:0008006" key="3">
    <source>
        <dbReference type="Google" id="ProtNLM"/>
    </source>
</evidence>
<evidence type="ECO:0000313" key="2">
    <source>
        <dbReference type="Proteomes" id="UP000001202"/>
    </source>
</evidence>
<evidence type="ECO:0000313" key="1">
    <source>
        <dbReference type="EMBL" id="ACD71326.1"/>
    </source>
</evidence>
<dbReference type="RefSeq" id="WP_010882353.1">
    <property type="nucleotide sequence ID" value="NC_010741.1"/>
</dbReference>
<protein>
    <recommendedName>
        <fullName evidence="3">Flagellar hook-length control protein FliK</fullName>
    </recommendedName>
</protein>
<organism evidence="1 2">
    <name type="scientific">Treponema pallidum subsp. pallidum (strain SS14)</name>
    <dbReference type="NCBI Taxonomy" id="455434"/>
    <lineage>
        <taxon>Bacteria</taxon>
        <taxon>Pseudomonadati</taxon>
        <taxon>Spirochaetota</taxon>
        <taxon>Spirochaetia</taxon>
        <taxon>Spirochaetales</taxon>
        <taxon>Treponemataceae</taxon>
        <taxon>Treponema</taxon>
    </lineage>
</organism>
<gene>
    <name evidence="1" type="ordered locus">TPASS_0910</name>
</gene>
<dbReference type="PATRIC" id="fig|455434.6.peg.896"/>
<dbReference type="KEGG" id="tpp:TPASS_0910"/>
<dbReference type="EMBL" id="CP000805">
    <property type="protein sequence ID" value="ACD71326.1"/>
    <property type="molecule type" value="Genomic_DNA"/>
</dbReference>
<dbReference type="SMR" id="A0A0H3BKB0"/>
<accession>A0A0H3BKB0</accession>
<dbReference type="GeneID" id="93876660"/>
<dbReference type="Proteomes" id="UP000001202">
    <property type="component" value="Chromosome"/>
</dbReference>